<dbReference type="GO" id="GO:0016747">
    <property type="term" value="F:acyltransferase activity, transferring groups other than amino-acyl groups"/>
    <property type="evidence" value="ECO:0007669"/>
    <property type="project" value="InterPro"/>
</dbReference>
<sequence length="195" mass="20996">MDDLTIRPMSPDRWDDLVALFGTRGDPAWCWCQFFVTTGQGYSTDRASNQESLRAQVAASERPLGLLAYGGGVPIGWLAVGPLTSYDRLTSSRSLAAVRGDSDDENVWRTTCFVVKVGHRRRGVATALLRAAVDLARSHGASAIEGHPIDVEARTGKVGGSELFHGALSTFVAAGFEEIGRTGPTRPVVRLPLDR</sequence>
<reference evidence="2 3" key="1">
    <citation type="submission" date="2015-03" db="EMBL/GenBank/DDBJ databases">
        <title>Luteipulveratus halotolerans sp. nov., a novel actinobacterium (Dermacoccaceae) from Sarawak, Malaysia.</title>
        <authorList>
            <person name="Juboi H."/>
            <person name="Basik A."/>
            <person name="Shamsul S.S."/>
            <person name="Arnold P."/>
            <person name="Schmitt E.K."/>
            <person name="Sanglier J.-J."/>
            <person name="Yeo T."/>
        </authorList>
    </citation>
    <scope>NUCLEOTIDE SEQUENCE [LARGE SCALE GENOMIC DNA]</scope>
    <source>
        <strain evidence="2 3">MN07-A0370</strain>
    </source>
</reference>
<dbReference type="EMBL" id="CP011112">
    <property type="protein sequence ID" value="AKU17045.1"/>
    <property type="molecule type" value="Genomic_DNA"/>
</dbReference>
<dbReference type="CDD" id="cd04301">
    <property type="entry name" value="NAT_SF"/>
    <property type="match status" value="1"/>
</dbReference>
<evidence type="ECO:0000259" key="1">
    <source>
        <dbReference type="PROSITE" id="PS51186"/>
    </source>
</evidence>
<dbReference type="SUPFAM" id="SSF55729">
    <property type="entry name" value="Acyl-CoA N-acyltransferases (Nat)"/>
    <property type="match status" value="1"/>
</dbReference>
<feature type="domain" description="N-acetyltransferase" evidence="1">
    <location>
        <begin position="4"/>
        <end position="194"/>
    </location>
</feature>
<keyword evidence="3" id="KW-1185">Reference proteome</keyword>
<dbReference type="PROSITE" id="PS51186">
    <property type="entry name" value="GNAT"/>
    <property type="match status" value="1"/>
</dbReference>
<accession>A0A0K1JKE1</accession>
<gene>
    <name evidence="2" type="ORF">VV02_16200</name>
</gene>
<name>A0A0K1JKE1_9MICO</name>
<proteinExistence type="predicted"/>
<organism evidence="2 3">
    <name type="scientific">Luteipulveratus mongoliensis</name>
    <dbReference type="NCBI Taxonomy" id="571913"/>
    <lineage>
        <taxon>Bacteria</taxon>
        <taxon>Bacillati</taxon>
        <taxon>Actinomycetota</taxon>
        <taxon>Actinomycetes</taxon>
        <taxon>Micrococcales</taxon>
        <taxon>Dermacoccaceae</taxon>
        <taxon>Luteipulveratus</taxon>
    </lineage>
</organism>
<evidence type="ECO:0000313" key="3">
    <source>
        <dbReference type="Proteomes" id="UP000066480"/>
    </source>
</evidence>
<dbReference type="OrthoDB" id="3239945at2"/>
<dbReference type="InterPro" id="IPR000182">
    <property type="entry name" value="GNAT_dom"/>
</dbReference>
<dbReference type="Gene3D" id="3.40.630.30">
    <property type="match status" value="1"/>
</dbReference>
<evidence type="ECO:0000313" key="2">
    <source>
        <dbReference type="EMBL" id="AKU17045.1"/>
    </source>
</evidence>
<protein>
    <recommendedName>
        <fullName evidence="1">N-acetyltransferase domain-containing protein</fullName>
    </recommendedName>
</protein>
<dbReference type="Proteomes" id="UP000066480">
    <property type="component" value="Chromosome"/>
</dbReference>
<dbReference type="KEGG" id="lmoi:VV02_16200"/>
<dbReference type="InterPro" id="IPR016181">
    <property type="entry name" value="Acyl_CoA_acyltransferase"/>
</dbReference>
<dbReference type="AlphaFoldDB" id="A0A0K1JKE1"/>
<dbReference type="Pfam" id="PF00583">
    <property type="entry name" value="Acetyltransf_1"/>
    <property type="match status" value="1"/>
</dbReference>
<dbReference type="STRING" id="571913.VV02_16200"/>